<evidence type="ECO:0000256" key="1">
    <source>
        <dbReference type="PROSITE-ProRule" id="PRU00983"/>
    </source>
</evidence>
<sequence length="1742" mass="195345">MPKASKNKDPNMPKRAQSAMLANREKIKKPGMSVAESHLHTQADVTTILSGASSGGSSTLLVESASQKHFYHHLKSNTTNSANEQLHLRRFTSAVGKPGQARETREAISKVLSSTNPSRSPPIAEPLDYEHFVGENSALLEHDKDRDLLLFLRDDISGVEVWPRERTAVPSVRQRDIDEAQWLLAMDAIRHYSSPYTVIQFNYSRFCGELKRFDSPQGLNFLRFECDLIADEEKLTMSGQCSVFAAQSDILKEGNLVIVPGDGIVDSFRSEKKRYCVLRKSADESRVYIEVYKQALAQQQLPTMEMDVKSASIKSTKKGKLLQLSSTESDKRALLFSAESETDLQFWLFSIERALNWNNRETMLASEEDNVSLNSSGRENSLPLGSCSMHDSESLASEDSGAIRDFSSGFWRSRNAAARALQPPIVERRNLFSLYWDMEPLPEPEGGNSTLGEQLSETEQCNAERSSPIPSSISTAINPLNRPKFGGKRTAPQAPPVEELQNGMLRDDFSQCSEPSTSEFAGEKPAILFTAQLRHLDIRIRLAGKEHSEQIEPFFARAFLYDAGLGTRISEEFHVDFPLPLQHGEVLCQNGHSGAKFSDFSFPSSFSIADSLNAEKVNGISWVQIRNANKLICSIHNPRPDLFLIVLVERVLSDVPVDIYLKTNNSIDAKNSPVFPSLCLNGAFASQQQNGISASENGGTVDGVGKKSSLATCSLYKCESGRLTDGDLQKLLTEMQKADKMTKLVAFPNAALVLETDVTSVLCEFPMRISPSYLPLRPWKRPTFSPNKPPILPSFELQSFLDQSLNSEPHRGRVNLLYVYPISLNYSTQKTFSRARNISCTVRYVPSSAIKTAQIDKNDLSGANIFNRTNLNGPFVDSFVCDVQYHEQSPQFNTEVKMELPVALDENDHILFTFHHISISSAVANKNKPFVEHIETPVGYAWLPLVRKDSRGLSQLIMSEKCQEFELPVAANLSSKYHEFKPTFACGLKEISPNLDIKFVENGRPLFRARLRLVSSVFTTEERLQNFFQLCQQLYPNVAQMNKMPSVQMSNSSSDLNFKQATNLKFHGNNTSKNGCSASDIQDHSLSPTHFAIEHNLVESIEKLTSIDLDQLIPFFEIVLNRLFSLLTFSKAEDVMLSALGAIICLADQLFMHRKSKRDILRNYVRLYFKCQNQLLKCDAEESTHGAICKCIPLLVHRAQSTKEGTMILELFHTLTERIIFMQKECPLESRMANAALGNFIKHCLSLMDRHQIMKELYAVVKKMDVIESKSFRIYKFELLQLLVGHEHWVPLCLPLLTDKFGIVMRGDNFRIEGPPAQAQQQTAKNGGGTGLLAKLFSQIFSPFHGIISESNEVEKFSLYSEHFYMSATYCSMHFPIGLLLQELMASLRDSRDYRRKVIRLVRNLLAKHSQDERYGDTSARSRIAMLTMPLLRLAIENIREIEVASTSTSVDSPNHSPMPITDCQSRLSMLTITPEWGRCQMESRDLSTTQPSSRLSTITMPTMNNTNGTISTDNNNARPTSNGPNGTAVVAVLVEKLDKSEVRDLMLSVLYTLNGLPKKMLAAFWNAQESIQPSKTLPNSEDSSEELSKQQQQHQNVLVDFVRLLELALLLFRYRGRSHHIILQAKSSKFSTLTDVTFGDTYDSKGMADEESKDAEATSFLMDCNLAQEVALIVLETVQTIANQIAAKTRYSTSGNFDAVFLRLLHLQLELLSESWPEAVRLHTLSALAVFVNLVRCANFA</sequence>
<dbReference type="Proteomes" id="UP000050741">
    <property type="component" value="Unassembled WGS sequence"/>
</dbReference>
<dbReference type="InterPro" id="IPR027007">
    <property type="entry name" value="C2_DOCK-type_domain"/>
</dbReference>
<feature type="domain" description="C2 DOCK-type" evidence="4">
    <location>
        <begin position="814"/>
        <end position="1014"/>
    </location>
</feature>
<evidence type="ECO:0000313" key="5">
    <source>
        <dbReference type="Proteomes" id="UP000050741"/>
    </source>
</evidence>
<organism evidence="5 6">
    <name type="scientific">Globodera pallida</name>
    <name type="common">Potato cyst nematode worm</name>
    <name type="synonym">Heterodera pallida</name>
    <dbReference type="NCBI Taxonomy" id="36090"/>
    <lineage>
        <taxon>Eukaryota</taxon>
        <taxon>Metazoa</taxon>
        <taxon>Ecdysozoa</taxon>
        <taxon>Nematoda</taxon>
        <taxon>Chromadorea</taxon>
        <taxon>Rhabditida</taxon>
        <taxon>Tylenchina</taxon>
        <taxon>Tylenchomorpha</taxon>
        <taxon>Tylenchoidea</taxon>
        <taxon>Heteroderidae</taxon>
        <taxon>Heteroderinae</taxon>
        <taxon>Globodera</taxon>
    </lineage>
</organism>
<feature type="compositionally biased region" description="Polar residues" evidence="2">
    <location>
        <begin position="1487"/>
        <end position="1524"/>
    </location>
</feature>
<protein>
    <submittedName>
        <fullName evidence="6">PH domain-containing protein</fullName>
    </submittedName>
</protein>
<dbReference type="WBParaSite" id="GPLIN_000385500">
    <property type="protein sequence ID" value="GPLIN_000385500"/>
    <property type="gene ID" value="GPLIN_000385500"/>
</dbReference>
<dbReference type="InterPro" id="IPR035892">
    <property type="entry name" value="C2_domain_sf"/>
</dbReference>
<accession>A0A183BTB9</accession>
<dbReference type="PANTHER" id="PTHR23317">
    <property type="entry name" value="DEDICATOR OF CYTOKINESIS DOCK"/>
    <property type="match status" value="1"/>
</dbReference>
<dbReference type="InterPro" id="IPR021816">
    <property type="entry name" value="DOCK_C/D_N"/>
</dbReference>
<reference evidence="6" key="3">
    <citation type="submission" date="2016-06" db="UniProtKB">
        <authorList>
            <consortium name="WormBaseParasite"/>
        </authorList>
    </citation>
    <scope>IDENTIFICATION</scope>
</reference>
<dbReference type="Pfam" id="PF14429">
    <property type="entry name" value="DOCK-C2"/>
    <property type="match status" value="1"/>
</dbReference>
<evidence type="ECO:0000259" key="4">
    <source>
        <dbReference type="PROSITE" id="PS51650"/>
    </source>
</evidence>
<dbReference type="GO" id="GO:0007264">
    <property type="term" value="P:small GTPase-mediated signal transduction"/>
    <property type="evidence" value="ECO:0007669"/>
    <property type="project" value="InterPro"/>
</dbReference>
<dbReference type="Gene3D" id="2.60.40.150">
    <property type="entry name" value="C2 domain"/>
    <property type="match status" value="1"/>
</dbReference>
<dbReference type="PROSITE" id="PS51650">
    <property type="entry name" value="C2_DOCK"/>
    <property type="match status" value="1"/>
</dbReference>
<dbReference type="SUPFAM" id="SSF50729">
    <property type="entry name" value="PH domain-like"/>
    <property type="match status" value="1"/>
</dbReference>
<proteinExistence type="inferred from homology"/>
<dbReference type="Gene3D" id="2.30.29.30">
    <property type="entry name" value="Pleckstrin-homology domain (PH domain)/Phosphotyrosine-binding domain (PTB)"/>
    <property type="match status" value="1"/>
</dbReference>
<dbReference type="PROSITE" id="PS50003">
    <property type="entry name" value="PH_DOMAIN"/>
    <property type="match status" value="1"/>
</dbReference>
<feature type="region of interest" description="Disordered" evidence="2">
    <location>
        <begin position="1483"/>
        <end position="1524"/>
    </location>
</feature>
<name>A0A183BTB9_GLOPA</name>
<dbReference type="GO" id="GO:0005085">
    <property type="term" value="F:guanyl-nucleotide exchange factor activity"/>
    <property type="evidence" value="ECO:0007669"/>
    <property type="project" value="InterPro"/>
</dbReference>
<keyword evidence="5" id="KW-1185">Reference proteome</keyword>
<reference evidence="5" key="2">
    <citation type="submission" date="2014-05" db="EMBL/GenBank/DDBJ databases">
        <title>The genome and life-stage specific transcriptomes of Globodera pallida elucidate key aspects of plant parasitism by a cyst nematode.</title>
        <authorList>
            <person name="Cotton J.A."/>
            <person name="Lilley C.J."/>
            <person name="Jones L.M."/>
            <person name="Kikuchi T."/>
            <person name="Reid A.J."/>
            <person name="Thorpe P."/>
            <person name="Tsai I.J."/>
            <person name="Beasley H."/>
            <person name="Blok V."/>
            <person name="Cock P.J.A."/>
            <person name="Van den Akker S.E."/>
            <person name="Holroyd N."/>
            <person name="Hunt M."/>
            <person name="Mantelin S."/>
            <person name="Naghra H."/>
            <person name="Pain A."/>
            <person name="Palomares-Rius J.E."/>
            <person name="Zarowiecki M."/>
            <person name="Berriman M."/>
            <person name="Jones J.T."/>
            <person name="Urwin P.E."/>
        </authorList>
    </citation>
    <scope>NUCLEOTIDE SEQUENCE [LARGE SCALE GENOMIC DNA]</scope>
    <source>
        <strain evidence="5">Lindley</strain>
    </source>
</reference>
<dbReference type="InterPro" id="IPR026791">
    <property type="entry name" value="DOCK"/>
</dbReference>
<comment type="similarity">
    <text evidence="1">Belongs to the DOCK family.</text>
</comment>
<dbReference type="Pfam" id="PF11878">
    <property type="entry name" value="DOCK_C-D_N"/>
    <property type="match status" value="1"/>
</dbReference>
<evidence type="ECO:0000313" key="6">
    <source>
        <dbReference type="WBParaSite" id="GPLIN_000385500"/>
    </source>
</evidence>
<feature type="domain" description="PH" evidence="3">
    <location>
        <begin position="249"/>
        <end position="356"/>
    </location>
</feature>
<dbReference type="InterPro" id="IPR001849">
    <property type="entry name" value="PH_domain"/>
</dbReference>
<dbReference type="InterPro" id="IPR011993">
    <property type="entry name" value="PH-like_dom_sf"/>
</dbReference>
<dbReference type="PANTHER" id="PTHR23317:SF26">
    <property type="entry name" value="ZIZIMIN, ISOFORM K"/>
    <property type="match status" value="1"/>
</dbReference>
<evidence type="ECO:0000259" key="3">
    <source>
        <dbReference type="PROSITE" id="PS50003"/>
    </source>
</evidence>
<reference evidence="5" key="1">
    <citation type="submission" date="2013-12" db="EMBL/GenBank/DDBJ databases">
        <authorList>
            <person name="Aslett M."/>
        </authorList>
    </citation>
    <scope>NUCLEOTIDE SEQUENCE [LARGE SCALE GENOMIC DNA]</scope>
    <source>
        <strain evidence="5">Lindley</strain>
    </source>
</reference>
<evidence type="ECO:0000256" key="2">
    <source>
        <dbReference type="SAM" id="MobiDB-lite"/>
    </source>
</evidence>